<evidence type="ECO:0000313" key="2">
    <source>
        <dbReference type="EMBL" id="KAK4254806.1"/>
    </source>
</evidence>
<accession>A0AAE1IQP9</accession>
<comment type="caution">
    <text evidence="2">The sequence shown here is derived from an EMBL/GenBank/DDBJ whole genome shotgun (WGS) entry which is preliminary data.</text>
</comment>
<sequence length="523" mass="57860">MGPARPISDKDKESKLNFALKVAAVKGKVEEKGMSYNCHSEKPVVKVEAFLDEPMKSAKVPEDMEVDIVSWTNKVDFASNKSDDPDATEYSSSFADSMSDHETSSRLSDAEVESELLRDSGLSCAYDAFGSAFPMRRKKLTDHWRNFIRPLMWRCKWTEIRIKEMESQALKCSKELAEFDRTKCMAPDQLTLEEIGSKSLPFSSPLCRSKAEKRRKRKKIEDTTDIGSYMSRHYLFSYLENKKSDPDGSLADDFGNSAIADPHTDLTDRFGINDDQSFFEFSDGDSSLEQLLWTIENVHSRVHKLKSQVDVIMSKNGLKFSSSENLSLLPHGDVQTSSAHSPAFSAGNGDTVSAGAICNSAQHGPEFDFGDLVMPDSAVSSYGEATTIPDIIESTVGLLSAADVTLRQPQIMDSCEDMVDNVLIHNEAAEAEEHAFRSVNHNPTEKHLEAGKGDHESANTASLPATESNMAAKSALPHSQEQSILKSCLRKDVHFPNYKRKRGERKAGSGGWSKKCSGEPDSQ</sequence>
<evidence type="ECO:0000256" key="1">
    <source>
        <dbReference type="SAM" id="MobiDB-lite"/>
    </source>
</evidence>
<proteinExistence type="predicted"/>
<keyword evidence="3" id="KW-1185">Reference proteome</keyword>
<evidence type="ECO:0000313" key="3">
    <source>
        <dbReference type="Proteomes" id="UP001293593"/>
    </source>
</evidence>
<gene>
    <name evidence="2" type="ORF">QN277_007899</name>
</gene>
<feature type="region of interest" description="Disordered" evidence="1">
    <location>
        <begin position="496"/>
        <end position="523"/>
    </location>
</feature>
<dbReference type="Proteomes" id="UP001293593">
    <property type="component" value="Unassembled WGS sequence"/>
</dbReference>
<dbReference type="PANTHER" id="PTHR34057:SF1">
    <property type="entry name" value="ELONGATION FACTOR"/>
    <property type="match status" value="1"/>
</dbReference>
<dbReference type="InterPro" id="IPR038745">
    <property type="entry name" value="AT4G37440-like"/>
</dbReference>
<dbReference type="AlphaFoldDB" id="A0AAE1IQP9"/>
<feature type="region of interest" description="Disordered" evidence="1">
    <location>
        <begin position="80"/>
        <end position="110"/>
    </location>
</feature>
<dbReference type="PANTHER" id="PTHR34057">
    <property type="entry name" value="ELONGATION FACTOR"/>
    <property type="match status" value="1"/>
</dbReference>
<dbReference type="EMBL" id="JAWXYG010000013">
    <property type="protein sequence ID" value="KAK4254806.1"/>
    <property type="molecule type" value="Genomic_DNA"/>
</dbReference>
<reference evidence="2" key="1">
    <citation type="submission" date="2023-10" db="EMBL/GenBank/DDBJ databases">
        <title>Chromosome-level genome of the transformable northern wattle, Acacia crassicarpa.</title>
        <authorList>
            <person name="Massaro I."/>
            <person name="Sinha N.R."/>
            <person name="Poethig S."/>
            <person name="Leichty A.R."/>
        </authorList>
    </citation>
    <scope>NUCLEOTIDE SEQUENCE</scope>
    <source>
        <strain evidence="2">Acra3RX</strain>
        <tissue evidence="2">Leaf</tissue>
    </source>
</reference>
<protein>
    <submittedName>
        <fullName evidence="2">Uncharacterized protein</fullName>
    </submittedName>
</protein>
<dbReference type="CDD" id="cd11650">
    <property type="entry name" value="AT4G37440_like"/>
    <property type="match status" value="1"/>
</dbReference>
<organism evidence="2 3">
    <name type="scientific">Acacia crassicarpa</name>
    <name type="common">northern wattle</name>
    <dbReference type="NCBI Taxonomy" id="499986"/>
    <lineage>
        <taxon>Eukaryota</taxon>
        <taxon>Viridiplantae</taxon>
        <taxon>Streptophyta</taxon>
        <taxon>Embryophyta</taxon>
        <taxon>Tracheophyta</taxon>
        <taxon>Spermatophyta</taxon>
        <taxon>Magnoliopsida</taxon>
        <taxon>eudicotyledons</taxon>
        <taxon>Gunneridae</taxon>
        <taxon>Pentapetalae</taxon>
        <taxon>rosids</taxon>
        <taxon>fabids</taxon>
        <taxon>Fabales</taxon>
        <taxon>Fabaceae</taxon>
        <taxon>Caesalpinioideae</taxon>
        <taxon>mimosoid clade</taxon>
        <taxon>Acacieae</taxon>
        <taxon>Acacia</taxon>
    </lineage>
</organism>
<name>A0AAE1IQP9_9FABA</name>